<evidence type="ECO:0000313" key="3">
    <source>
        <dbReference type="Proteomes" id="UP001596364"/>
    </source>
</evidence>
<dbReference type="NCBIfam" id="TIGR03806">
    <property type="entry name" value="chp_HNE_0200"/>
    <property type="match status" value="1"/>
</dbReference>
<proteinExistence type="predicted"/>
<sequence>MRLGLLLVLLLTGCSQPQMYERENPPERLSAWQVVMIEDGQLVPRDRVVPYDLNMALFTDNAHKFRTVYVPQGQQATYQAEDALDFPVGSIVSKTFYYPKDENGQLGYHTDYSDDFGSKGLNLQRVKLIETRILVRHAEGWQALPYVWNNAQTEATLEWAGDIKPLALTDKAGNQVAFSYVVPDANQCAGCHAPNHTDGALKPIGVKARHINKAYPFLGGQDNQLVHWQQAGMLSDLPQDLALVPRNARFDSEDSLEHKARSYLDINCGHCHNPSGAADTSGLWLHQGQQDQRRLGRCKPPVAAGRGAGHGRFSIMPGEADKSIISYRMASTDPGEMMPELGRGTVDRDGLALINAWINAMPGDCSTPGH</sequence>
<keyword evidence="3" id="KW-1185">Reference proteome</keyword>
<keyword evidence="1" id="KW-0732">Signal</keyword>
<dbReference type="Proteomes" id="UP001596364">
    <property type="component" value="Unassembled WGS sequence"/>
</dbReference>
<gene>
    <name evidence="2" type="ORF">ACFP85_11960</name>
</gene>
<dbReference type="EMBL" id="JBHSUS010000001">
    <property type="protein sequence ID" value="MFC6440859.1"/>
    <property type="molecule type" value="Genomic_DNA"/>
</dbReference>
<comment type="caution">
    <text evidence="2">The sequence shown here is derived from an EMBL/GenBank/DDBJ whole genome shotgun (WGS) entry which is preliminary data.</text>
</comment>
<organism evidence="2 3">
    <name type="scientific">Pseudobowmanella zhangzhouensis</name>
    <dbReference type="NCBI Taxonomy" id="1537679"/>
    <lineage>
        <taxon>Bacteria</taxon>
        <taxon>Pseudomonadati</taxon>
        <taxon>Pseudomonadota</taxon>
        <taxon>Gammaproteobacteria</taxon>
        <taxon>Alteromonadales</taxon>
        <taxon>Alteromonadaceae</taxon>
    </lineage>
</organism>
<accession>A0ABW1XLD1</accession>
<dbReference type="InterPro" id="IPR022269">
    <property type="entry name" value="SO_2930-like_C"/>
</dbReference>
<evidence type="ECO:0000313" key="2">
    <source>
        <dbReference type="EMBL" id="MFC6440859.1"/>
    </source>
</evidence>
<reference evidence="3" key="1">
    <citation type="journal article" date="2019" name="Int. J. Syst. Evol. Microbiol.">
        <title>The Global Catalogue of Microorganisms (GCM) 10K type strain sequencing project: providing services to taxonomists for standard genome sequencing and annotation.</title>
        <authorList>
            <consortium name="The Broad Institute Genomics Platform"/>
            <consortium name="The Broad Institute Genome Sequencing Center for Infectious Disease"/>
            <person name="Wu L."/>
            <person name="Ma J."/>
        </authorList>
    </citation>
    <scope>NUCLEOTIDE SEQUENCE [LARGE SCALE GENOMIC DNA]</scope>
    <source>
        <strain evidence="3">CGMCC 1.16031</strain>
    </source>
</reference>
<dbReference type="RefSeq" id="WP_131259773.1">
    <property type="nucleotide sequence ID" value="NZ_JBHSUS010000001.1"/>
</dbReference>
<feature type="signal peptide" evidence="1">
    <location>
        <begin position="1"/>
        <end position="20"/>
    </location>
</feature>
<name>A0ABW1XLD1_9ALTE</name>
<dbReference type="SUPFAM" id="SSF48695">
    <property type="entry name" value="Multiheme cytochromes"/>
    <property type="match status" value="1"/>
</dbReference>
<feature type="chain" id="PRO_5045810869" evidence="1">
    <location>
        <begin position="21"/>
        <end position="370"/>
    </location>
</feature>
<evidence type="ECO:0000256" key="1">
    <source>
        <dbReference type="SAM" id="SignalP"/>
    </source>
</evidence>
<protein>
    <submittedName>
        <fullName evidence="2">SO2930 family diheme c-type cytochrome</fullName>
    </submittedName>
</protein>
<dbReference type="InterPro" id="IPR036280">
    <property type="entry name" value="Multihaem_cyt_sf"/>
</dbReference>